<feature type="compositionally biased region" description="Basic residues" evidence="1">
    <location>
        <begin position="60"/>
        <end position="70"/>
    </location>
</feature>
<keyword evidence="3" id="KW-1185">Reference proteome</keyword>
<dbReference type="Proteomes" id="UP000219286">
    <property type="component" value="Unassembled WGS sequence"/>
</dbReference>
<evidence type="ECO:0000256" key="1">
    <source>
        <dbReference type="SAM" id="MobiDB-lite"/>
    </source>
</evidence>
<proteinExistence type="predicted"/>
<dbReference type="AlphaFoldDB" id="A0A2H2ZFJ4"/>
<protein>
    <recommendedName>
        <fullName evidence="4">Ribosome biogenesis protein ALB1</fullName>
    </recommendedName>
</protein>
<dbReference type="OrthoDB" id="5422107at2759"/>
<comment type="caution">
    <text evidence="2">The sequence shown here is derived from an EMBL/GenBank/DDBJ whole genome shotgun (WGS) entry which is preliminary data.</text>
</comment>
<feature type="compositionally biased region" description="Polar residues" evidence="1">
    <location>
        <begin position="1"/>
        <end position="10"/>
    </location>
</feature>
<sequence length="109" mass="12323">MANVKNPNRISKNRQAARAAKARKANLKRCNPANQDKVAKADRTRGARPGLLPTSGPRKAISKKKARKLEKKMGYELRRRMEAEGEAVMKDAPVVEEQKVQEEQEMEIQ</sequence>
<name>A0A2H2ZFJ4_TRIPA</name>
<dbReference type="EMBL" id="LFMI01000174">
    <property type="protein sequence ID" value="OTA01036.1"/>
    <property type="molecule type" value="Genomic_DNA"/>
</dbReference>
<gene>
    <name evidence="2" type="ORF">A9Z42_0013490</name>
</gene>
<accession>A0A2H2ZFJ4</accession>
<evidence type="ECO:0008006" key="4">
    <source>
        <dbReference type="Google" id="ProtNLM"/>
    </source>
</evidence>
<organism evidence="2 3">
    <name type="scientific">Trichoderma parareesei</name>
    <name type="common">Filamentous fungus</name>
    <dbReference type="NCBI Taxonomy" id="858221"/>
    <lineage>
        <taxon>Eukaryota</taxon>
        <taxon>Fungi</taxon>
        <taxon>Dikarya</taxon>
        <taxon>Ascomycota</taxon>
        <taxon>Pezizomycotina</taxon>
        <taxon>Sordariomycetes</taxon>
        <taxon>Hypocreomycetidae</taxon>
        <taxon>Hypocreales</taxon>
        <taxon>Hypocreaceae</taxon>
        <taxon>Trichoderma</taxon>
    </lineage>
</organism>
<evidence type="ECO:0000313" key="3">
    <source>
        <dbReference type="Proteomes" id="UP000219286"/>
    </source>
</evidence>
<feature type="region of interest" description="Disordered" evidence="1">
    <location>
        <begin position="1"/>
        <end position="74"/>
    </location>
</feature>
<reference evidence="2 3" key="1">
    <citation type="journal article" date="2015" name="Genome Announc.">
        <title>Genome sequence and annotation of Trichoderma parareesei, the ancestor of the cellulase producer Trichoderma reesei.</title>
        <authorList>
            <person name="Yang D."/>
            <person name="Pomraning K."/>
            <person name="Kopchinskiy A."/>
            <person name="Karimi Aghcheh R."/>
            <person name="Atanasova L."/>
            <person name="Chenthamara K."/>
            <person name="Baker S.E."/>
            <person name="Zhang R."/>
            <person name="Shen Q."/>
            <person name="Freitag M."/>
            <person name="Kubicek C.P."/>
            <person name="Druzhinina I.S."/>
        </authorList>
    </citation>
    <scope>NUCLEOTIDE SEQUENCE [LARGE SCALE GENOMIC DNA]</scope>
    <source>
        <strain evidence="2 3">CBS 125925</strain>
    </source>
</reference>
<evidence type="ECO:0000313" key="2">
    <source>
        <dbReference type="EMBL" id="OTA01036.1"/>
    </source>
</evidence>
<feature type="region of interest" description="Disordered" evidence="1">
    <location>
        <begin position="88"/>
        <end position="109"/>
    </location>
</feature>